<sequence>MPRFSGNQQVNCEASMTGVTFFNLLSVFVRALLSVHLQLVIINNVGQALSYERHFLAAAFVVSVVVSVLPLFTHNYNWLSFDPTMGSAHCGYFQLQSAADGTIINPTQSTWSEKSAQRAIKKGLAMMWSTNFAWVTLTVFYGTLVIFAIVIRLAHQHNTLNRIADGQGLILEQAYRRKRQFLLNTAKVVRRILQFPMMVVVCHVLEVIYGMATLKRALSMISANSVSTGPLVINQGLRRLYLASQFMLGMEGIITLFILPLEPPIRLMLRRHYQRRKSDLRRLGTTRKTVKRRQTENWPSARPRQRALHPDYEGDLSATVVPTWCEEAPTMLAHDNDPNSQGIVDHFVTKSMPEDNNDRLHSSDNNSSSSPGLFSSVLPLRAATVRWRRNQPEQQIKRPTPVHRSKTLDEFPWDVVAVPREGESSSNLAAIQIPLPEHVISSTVQAMRNDGLPTQQWYIPESLSRAATAADLSAAAQGTTSANNTLATASTSSNHSRDNRRSRSRSGDSGSGSNKS</sequence>
<feature type="compositionally biased region" description="Low complexity" evidence="1">
    <location>
        <begin position="363"/>
        <end position="375"/>
    </location>
</feature>
<protein>
    <recommendedName>
        <fullName evidence="5">G protein-coupled receptor</fullName>
    </recommendedName>
</protein>
<dbReference type="Proteomes" id="UP001145021">
    <property type="component" value="Unassembled WGS sequence"/>
</dbReference>
<evidence type="ECO:0000256" key="2">
    <source>
        <dbReference type="SAM" id="Phobius"/>
    </source>
</evidence>
<evidence type="ECO:0008006" key="5">
    <source>
        <dbReference type="Google" id="ProtNLM"/>
    </source>
</evidence>
<feature type="transmembrane region" description="Helical" evidence="2">
    <location>
        <begin position="132"/>
        <end position="154"/>
    </location>
</feature>
<evidence type="ECO:0000313" key="4">
    <source>
        <dbReference type="Proteomes" id="UP001145021"/>
    </source>
</evidence>
<feature type="transmembrane region" description="Helical" evidence="2">
    <location>
        <begin position="192"/>
        <end position="212"/>
    </location>
</feature>
<gene>
    <name evidence="3" type="ORF">LPJ64_000586</name>
</gene>
<reference evidence="3" key="1">
    <citation type="submission" date="2022-07" db="EMBL/GenBank/DDBJ databases">
        <title>Phylogenomic reconstructions and comparative analyses of Kickxellomycotina fungi.</title>
        <authorList>
            <person name="Reynolds N.K."/>
            <person name="Stajich J.E."/>
            <person name="Barry K."/>
            <person name="Grigoriev I.V."/>
            <person name="Crous P."/>
            <person name="Smith M.E."/>
        </authorList>
    </citation>
    <scope>NUCLEOTIDE SEQUENCE</scope>
    <source>
        <strain evidence="3">NBRC 105413</strain>
    </source>
</reference>
<feature type="transmembrane region" description="Helical" evidence="2">
    <location>
        <begin position="20"/>
        <end position="42"/>
    </location>
</feature>
<keyword evidence="4" id="KW-1185">Reference proteome</keyword>
<proteinExistence type="predicted"/>
<feature type="transmembrane region" description="Helical" evidence="2">
    <location>
        <begin position="54"/>
        <end position="73"/>
    </location>
</feature>
<keyword evidence="2" id="KW-0812">Transmembrane</keyword>
<feature type="transmembrane region" description="Helical" evidence="2">
    <location>
        <begin position="240"/>
        <end position="261"/>
    </location>
</feature>
<feature type="region of interest" description="Disordered" evidence="1">
    <location>
        <begin position="351"/>
        <end position="375"/>
    </location>
</feature>
<evidence type="ECO:0000256" key="1">
    <source>
        <dbReference type="SAM" id="MobiDB-lite"/>
    </source>
</evidence>
<comment type="caution">
    <text evidence="3">The sequence shown here is derived from an EMBL/GenBank/DDBJ whole genome shotgun (WGS) entry which is preliminary data.</text>
</comment>
<feature type="region of interest" description="Disordered" evidence="1">
    <location>
        <begin position="476"/>
        <end position="516"/>
    </location>
</feature>
<keyword evidence="2" id="KW-1133">Transmembrane helix</keyword>
<name>A0A9W8CMY4_9FUNG</name>
<evidence type="ECO:0000313" key="3">
    <source>
        <dbReference type="EMBL" id="KAJ1648133.1"/>
    </source>
</evidence>
<feature type="region of interest" description="Disordered" evidence="1">
    <location>
        <begin position="284"/>
        <end position="312"/>
    </location>
</feature>
<feature type="compositionally biased region" description="Basic and acidic residues" evidence="1">
    <location>
        <begin position="352"/>
        <end position="362"/>
    </location>
</feature>
<accession>A0A9W8CMY4</accession>
<dbReference type="EMBL" id="JANBOH010000011">
    <property type="protein sequence ID" value="KAJ1648133.1"/>
    <property type="molecule type" value="Genomic_DNA"/>
</dbReference>
<organism evidence="3 4">
    <name type="scientific">Coemansia asiatica</name>
    <dbReference type="NCBI Taxonomy" id="1052880"/>
    <lineage>
        <taxon>Eukaryota</taxon>
        <taxon>Fungi</taxon>
        <taxon>Fungi incertae sedis</taxon>
        <taxon>Zoopagomycota</taxon>
        <taxon>Kickxellomycotina</taxon>
        <taxon>Kickxellomycetes</taxon>
        <taxon>Kickxellales</taxon>
        <taxon>Kickxellaceae</taxon>
        <taxon>Coemansia</taxon>
    </lineage>
</organism>
<feature type="compositionally biased region" description="Low complexity" evidence="1">
    <location>
        <begin position="476"/>
        <end position="494"/>
    </location>
</feature>
<keyword evidence="2" id="KW-0472">Membrane</keyword>
<dbReference type="AlphaFoldDB" id="A0A9W8CMY4"/>
<feature type="compositionally biased region" description="Low complexity" evidence="1">
    <location>
        <begin position="507"/>
        <end position="516"/>
    </location>
</feature>